<evidence type="ECO:0008006" key="12">
    <source>
        <dbReference type="Google" id="ProtNLM"/>
    </source>
</evidence>
<dbReference type="SUPFAM" id="SSF88659">
    <property type="entry name" value="Sigma3 and sigma4 domains of RNA polymerase sigma factors"/>
    <property type="match status" value="2"/>
</dbReference>
<dbReference type="Proteomes" id="UP000179636">
    <property type="component" value="Unassembled WGS sequence"/>
</dbReference>
<evidence type="ECO:0000259" key="6">
    <source>
        <dbReference type="Pfam" id="PF00140"/>
    </source>
</evidence>
<proteinExistence type="inferred from homology"/>
<evidence type="ECO:0000256" key="5">
    <source>
        <dbReference type="ARBA" id="ARBA00023163"/>
    </source>
</evidence>
<accession>A0A1S1JV66</accession>
<organism evidence="10 11">
    <name type="scientific">Mycobacterium syngnathidarum</name>
    <dbReference type="NCBI Taxonomy" id="1908205"/>
    <lineage>
        <taxon>Bacteria</taxon>
        <taxon>Bacillati</taxon>
        <taxon>Actinomycetota</taxon>
        <taxon>Actinomycetes</taxon>
        <taxon>Mycobacteriales</taxon>
        <taxon>Mycobacteriaceae</taxon>
        <taxon>Mycobacterium</taxon>
    </lineage>
</organism>
<dbReference type="Gene3D" id="1.10.10.10">
    <property type="entry name" value="Winged helix-like DNA-binding domain superfamily/Winged helix DNA-binding domain"/>
    <property type="match status" value="2"/>
</dbReference>
<dbReference type="InterPro" id="IPR014284">
    <property type="entry name" value="RNA_pol_sigma-70_dom"/>
</dbReference>
<evidence type="ECO:0000256" key="3">
    <source>
        <dbReference type="ARBA" id="ARBA00023082"/>
    </source>
</evidence>
<comment type="similarity">
    <text evidence="1">Belongs to the sigma-70 factor family.</text>
</comment>
<dbReference type="InterPro" id="IPR000943">
    <property type="entry name" value="RNA_pol_sigma70"/>
</dbReference>
<name>A0A1Q9W8H4_9MYCO</name>
<dbReference type="InterPro" id="IPR007627">
    <property type="entry name" value="RNA_pol_sigma70_r2"/>
</dbReference>
<gene>
    <name evidence="10" type="ORF">BKG61_24360</name>
</gene>
<keyword evidence="5" id="KW-0804">Transcription</keyword>
<dbReference type="InterPro" id="IPR013325">
    <property type="entry name" value="RNA_pol_sigma_r2"/>
</dbReference>
<dbReference type="STRING" id="1908205.BKG60_19355"/>
<keyword evidence="4" id="KW-0238">DNA-binding</keyword>
<dbReference type="Pfam" id="PF00140">
    <property type="entry name" value="Sigma70_r1_2"/>
    <property type="match status" value="1"/>
</dbReference>
<dbReference type="PANTHER" id="PTHR30603">
    <property type="entry name" value="RNA POLYMERASE SIGMA FACTOR RPO"/>
    <property type="match status" value="1"/>
</dbReference>
<dbReference type="Pfam" id="PF04545">
    <property type="entry name" value="Sigma70_r4"/>
    <property type="match status" value="1"/>
</dbReference>
<dbReference type="GO" id="GO:0006352">
    <property type="term" value="P:DNA-templated transcription initiation"/>
    <property type="evidence" value="ECO:0007669"/>
    <property type="project" value="InterPro"/>
</dbReference>
<dbReference type="InterPro" id="IPR050239">
    <property type="entry name" value="Sigma-70_RNA_pol_init_factors"/>
</dbReference>
<dbReference type="PANTHER" id="PTHR30603:SF60">
    <property type="entry name" value="RNA POLYMERASE SIGMA FACTOR RPOD"/>
    <property type="match status" value="1"/>
</dbReference>
<dbReference type="PRINTS" id="PR00046">
    <property type="entry name" value="SIGMA70FCT"/>
</dbReference>
<dbReference type="GO" id="GO:0003677">
    <property type="term" value="F:DNA binding"/>
    <property type="evidence" value="ECO:0007669"/>
    <property type="project" value="UniProtKB-KW"/>
</dbReference>
<evidence type="ECO:0000256" key="4">
    <source>
        <dbReference type="ARBA" id="ARBA00023125"/>
    </source>
</evidence>
<comment type="caution">
    <text evidence="10">The sequence shown here is derived from an EMBL/GenBank/DDBJ whole genome shotgun (WGS) entry which is preliminary data.</text>
</comment>
<evidence type="ECO:0000259" key="7">
    <source>
        <dbReference type="Pfam" id="PF04539"/>
    </source>
</evidence>
<feature type="domain" description="RNA polymerase sigma-70 region 3" evidence="7">
    <location>
        <begin position="151"/>
        <end position="219"/>
    </location>
</feature>
<accession>A0A1Q9W8H4</accession>
<dbReference type="SUPFAM" id="SSF88946">
    <property type="entry name" value="Sigma2 domain of RNA polymerase sigma factors"/>
    <property type="match status" value="1"/>
</dbReference>
<protein>
    <recommendedName>
        <fullName evidence="12">RNA polymerase subunit sigma</fullName>
    </recommendedName>
</protein>
<dbReference type="InterPro" id="IPR007630">
    <property type="entry name" value="RNA_pol_sigma70_r4"/>
</dbReference>
<evidence type="ECO:0000259" key="9">
    <source>
        <dbReference type="Pfam" id="PF04545"/>
    </source>
</evidence>
<evidence type="ECO:0000313" key="10">
    <source>
        <dbReference type="EMBL" id="OHT92484.1"/>
    </source>
</evidence>
<feature type="domain" description="RNA polymerase sigma-70 region 4" evidence="9">
    <location>
        <begin position="241"/>
        <end position="293"/>
    </location>
</feature>
<sequence>MSTAMHLVKQTDLPKDLPELLTAEQEVELAKRIEAGLYAQFLLAKGASQYTPAQLRLVAADGRAAFEHFVTANVRLSAWWARKRAVRGASALLTVDDLTHEGMLGVIRAVQKFDYTQGFKFSTYALHWVRLHQQRAIAKATPAALSSSDQERCRELLMVTSQLGTDLGRTPSDADVAAVMGVSPMGIAQMRAMMSRAVSLDAPLSEGGRDGSSSLLDFLAGRDCGGHDNDHDIAAQQLSQLMERLSHRERRVISEVFGLDTGEPQSVTEVADKYRLPVVKVRGLIEGAMAKLRGEQQVAA</sequence>
<feature type="domain" description="RNA polymerase sigma-70 region 2" evidence="8">
    <location>
        <begin position="70"/>
        <end position="139"/>
    </location>
</feature>
<dbReference type="Gene3D" id="1.10.601.10">
    <property type="entry name" value="RNA Polymerase Primary Sigma Factor"/>
    <property type="match status" value="1"/>
</dbReference>
<dbReference type="Pfam" id="PF04539">
    <property type="entry name" value="Sigma70_r3"/>
    <property type="match status" value="1"/>
</dbReference>
<keyword evidence="3" id="KW-0731">Sigma factor</keyword>
<reference evidence="10 11" key="1">
    <citation type="submission" date="2016-10" db="EMBL/GenBank/DDBJ databases">
        <title>Evaluation of Human, Animal and Environmental Mycobacterium chelonae Isolates by Core Genome Phylogenomic Analysis, Targeted Gene Comparison, and Anti-microbial Susceptibility Patterns: A Tale of Mistaken Identities.</title>
        <authorList>
            <person name="Fogelson S.B."/>
            <person name="Camus A.C."/>
            <person name="Lorenz W."/>
            <person name="Vasireddy R."/>
            <person name="Vasireddy S."/>
            <person name="Smith T."/>
            <person name="Brown-Elliott B.A."/>
            <person name="Wallace R.J.Jr."/>
            <person name="Hasan N.A."/>
            <person name="Reischl U."/>
            <person name="Sanchez S."/>
        </authorList>
    </citation>
    <scope>NUCLEOTIDE SEQUENCE [LARGE SCALE GENOMIC DNA]</scope>
    <source>
        <strain evidence="10 11">24999</strain>
    </source>
</reference>
<dbReference type="InterPro" id="IPR007624">
    <property type="entry name" value="RNA_pol_sigma70_r3"/>
</dbReference>
<feature type="domain" description="RNA polymerase sigma-70 region 1.2" evidence="6">
    <location>
        <begin position="20"/>
        <end position="39"/>
    </location>
</feature>
<dbReference type="InterPro" id="IPR009042">
    <property type="entry name" value="RNA_pol_sigma70_r1_2"/>
</dbReference>
<dbReference type="RefSeq" id="WP_019346802.1">
    <property type="nucleotide sequence ID" value="NZ_MLCL01000073.1"/>
</dbReference>
<dbReference type="InterPro" id="IPR036388">
    <property type="entry name" value="WH-like_DNA-bd_sf"/>
</dbReference>
<dbReference type="NCBIfam" id="TIGR02937">
    <property type="entry name" value="sigma70-ECF"/>
    <property type="match status" value="1"/>
</dbReference>
<dbReference type="EMBL" id="MLHV01000029">
    <property type="protein sequence ID" value="OHT92484.1"/>
    <property type="molecule type" value="Genomic_DNA"/>
</dbReference>
<dbReference type="Pfam" id="PF04542">
    <property type="entry name" value="Sigma70_r2"/>
    <property type="match status" value="1"/>
</dbReference>
<evidence type="ECO:0000313" key="11">
    <source>
        <dbReference type="Proteomes" id="UP000179636"/>
    </source>
</evidence>
<dbReference type="OrthoDB" id="9799825at2"/>
<keyword evidence="2" id="KW-0805">Transcription regulation</keyword>
<evidence type="ECO:0000259" key="8">
    <source>
        <dbReference type="Pfam" id="PF04542"/>
    </source>
</evidence>
<dbReference type="GO" id="GO:0016987">
    <property type="term" value="F:sigma factor activity"/>
    <property type="evidence" value="ECO:0007669"/>
    <property type="project" value="UniProtKB-KW"/>
</dbReference>
<dbReference type="AlphaFoldDB" id="A0A1Q9W8H4"/>
<evidence type="ECO:0000256" key="1">
    <source>
        <dbReference type="ARBA" id="ARBA00007788"/>
    </source>
</evidence>
<evidence type="ECO:0000256" key="2">
    <source>
        <dbReference type="ARBA" id="ARBA00023015"/>
    </source>
</evidence>
<dbReference type="InterPro" id="IPR013324">
    <property type="entry name" value="RNA_pol_sigma_r3/r4-like"/>
</dbReference>
<keyword evidence="11" id="KW-1185">Reference proteome</keyword>